<comment type="caution">
    <text evidence="1">The sequence shown here is derived from an EMBL/GenBank/DDBJ whole genome shotgun (WGS) entry which is preliminary data.</text>
</comment>
<proteinExistence type="predicted"/>
<sequence length="118" mass="13084">MAEDWAAVARVINERADALGLRQRELAERSQVSQAIVRELQLHIVERRRSARTLEALSVALGLHPQHLDAVLNGQTPPAPDPVVTRLDNLERRVTEIAGVLDSIQNDLRTVLRNTGGQ</sequence>
<gene>
    <name evidence="1" type="ORF">CLV68_0907</name>
</gene>
<dbReference type="EMBL" id="RCDD01000001">
    <property type="protein sequence ID" value="RLK60403.1"/>
    <property type="molecule type" value="Genomic_DNA"/>
</dbReference>
<dbReference type="GO" id="GO:0003677">
    <property type="term" value="F:DNA binding"/>
    <property type="evidence" value="ECO:0007669"/>
    <property type="project" value="InterPro"/>
</dbReference>
<dbReference type="Gene3D" id="1.10.260.40">
    <property type="entry name" value="lambda repressor-like DNA-binding domains"/>
    <property type="match status" value="1"/>
</dbReference>
<dbReference type="InterPro" id="IPR010982">
    <property type="entry name" value="Lambda_DNA-bd_dom_sf"/>
</dbReference>
<keyword evidence="2" id="KW-1185">Reference proteome</keyword>
<evidence type="ECO:0008006" key="3">
    <source>
        <dbReference type="Google" id="ProtNLM"/>
    </source>
</evidence>
<evidence type="ECO:0000313" key="2">
    <source>
        <dbReference type="Proteomes" id="UP000282454"/>
    </source>
</evidence>
<protein>
    <recommendedName>
        <fullName evidence="3">Helix-turn-helix protein</fullName>
    </recommendedName>
</protein>
<dbReference type="OrthoDB" id="5186342at2"/>
<reference evidence="1 2" key="1">
    <citation type="submission" date="2018-10" db="EMBL/GenBank/DDBJ databases">
        <title>Genomic Encyclopedia of Archaeal and Bacterial Type Strains, Phase II (KMG-II): from individual species to whole genera.</title>
        <authorList>
            <person name="Goeker M."/>
        </authorList>
    </citation>
    <scope>NUCLEOTIDE SEQUENCE [LARGE SCALE GENOMIC DNA]</scope>
    <source>
        <strain evidence="1 2">DSM 45657</strain>
    </source>
</reference>
<accession>A0A421B850</accession>
<dbReference type="AlphaFoldDB" id="A0A421B850"/>
<dbReference type="Proteomes" id="UP000282454">
    <property type="component" value="Unassembled WGS sequence"/>
</dbReference>
<dbReference type="RefSeq" id="WP_121389286.1">
    <property type="nucleotide sequence ID" value="NZ_RCDD01000001.1"/>
</dbReference>
<name>A0A421B850_9PSEU</name>
<evidence type="ECO:0000313" key="1">
    <source>
        <dbReference type="EMBL" id="RLK60403.1"/>
    </source>
</evidence>
<organism evidence="1 2">
    <name type="scientific">Actinokineospora cianjurensis</name>
    <dbReference type="NCBI Taxonomy" id="585224"/>
    <lineage>
        <taxon>Bacteria</taxon>
        <taxon>Bacillati</taxon>
        <taxon>Actinomycetota</taxon>
        <taxon>Actinomycetes</taxon>
        <taxon>Pseudonocardiales</taxon>
        <taxon>Pseudonocardiaceae</taxon>
        <taxon>Actinokineospora</taxon>
    </lineage>
</organism>